<keyword evidence="3 5" id="KW-0195">Cyclin</keyword>
<dbReference type="GO" id="GO:0016301">
    <property type="term" value="F:kinase activity"/>
    <property type="evidence" value="ECO:0007669"/>
    <property type="project" value="UniProtKB-KW"/>
</dbReference>
<dbReference type="GO" id="GO:0051301">
    <property type="term" value="P:cell division"/>
    <property type="evidence" value="ECO:0007669"/>
    <property type="project" value="UniProtKB-KW"/>
</dbReference>
<evidence type="ECO:0000313" key="8">
    <source>
        <dbReference type="EMBL" id="WOK96229.1"/>
    </source>
</evidence>
<dbReference type="CDD" id="cd20543">
    <property type="entry name" value="CYCLIN_AtCycD-like_rpt1"/>
    <property type="match status" value="1"/>
</dbReference>
<evidence type="ECO:0000256" key="2">
    <source>
        <dbReference type="ARBA" id="ARBA00022618"/>
    </source>
</evidence>
<dbReference type="PROSITE" id="PS00292">
    <property type="entry name" value="CYCLINS"/>
    <property type="match status" value="1"/>
</dbReference>
<dbReference type="InterPro" id="IPR013763">
    <property type="entry name" value="Cyclin-like_dom"/>
</dbReference>
<evidence type="ECO:0000313" key="9">
    <source>
        <dbReference type="Proteomes" id="UP001327560"/>
    </source>
</evidence>
<keyword evidence="2" id="KW-0132">Cell division</keyword>
<keyword evidence="4" id="KW-0131">Cell cycle</keyword>
<gene>
    <name evidence="8" type="ORF">Cni_G04936</name>
</gene>
<keyword evidence="8" id="KW-0808">Transferase</keyword>
<protein>
    <submittedName>
        <fullName evidence="8">Cyclin dependent kinase regulator</fullName>
    </submittedName>
</protein>
<feature type="domain" description="Cyclin C-terminal" evidence="7">
    <location>
        <begin position="195"/>
        <end position="320"/>
    </location>
</feature>
<dbReference type="InterPro" id="IPR039361">
    <property type="entry name" value="Cyclin"/>
</dbReference>
<dbReference type="PANTHER" id="PTHR10177">
    <property type="entry name" value="CYCLINS"/>
    <property type="match status" value="1"/>
</dbReference>
<evidence type="ECO:0000256" key="4">
    <source>
        <dbReference type="ARBA" id="ARBA00023306"/>
    </source>
</evidence>
<dbReference type="Pfam" id="PF00134">
    <property type="entry name" value="Cyclin_N"/>
    <property type="match status" value="1"/>
</dbReference>
<dbReference type="InterPro" id="IPR036915">
    <property type="entry name" value="Cyclin-like_sf"/>
</dbReference>
<keyword evidence="9" id="KW-1185">Reference proteome</keyword>
<dbReference type="FunFam" id="1.10.472.10:FF:000034">
    <property type="entry name" value="D2/4-type cyclin"/>
    <property type="match status" value="1"/>
</dbReference>
<dbReference type="InterPro" id="IPR006671">
    <property type="entry name" value="Cyclin_N"/>
</dbReference>
<dbReference type="Proteomes" id="UP001327560">
    <property type="component" value="Chromosome 2"/>
</dbReference>
<evidence type="ECO:0000259" key="6">
    <source>
        <dbReference type="SMART" id="SM00385"/>
    </source>
</evidence>
<dbReference type="Gene3D" id="1.10.472.10">
    <property type="entry name" value="Cyclin-like"/>
    <property type="match status" value="2"/>
</dbReference>
<dbReference type="AlphaFoldDB" id="A0AAQ3JTV9"/>
<evidence type="ECO:0000256" key="3">
    <source>
        <dbReference type="ARBA" id="ARBA00023127"/>
    </source>
</evidence>
<organism evidence="8 9">
    <name type="scientific">Canna indica</name>
    <name type="common">Indian-shot</name>
    <dbReference type="NCBI Taxonomy" id="4628"/>
    <lineage>
        <taxon>Eukaryota</taxon>
        <taxon>Viridiplantae</taxon>
        <taxon>Streptophyta</taxon>
        <taxon>Embryophyta</taxon>
        <taxon>Tracheophyta</taxon>
        <taxon>Spermatophyta</taxon>
        <taxon>Magnoliopsida</taxon>
        <taxon>Liliopsida</taxon>
        <taxon>Zingiberales</taxon>
        <taxon>Cannaceae</taxon>
        <taxon>Canna</taxon>
    </lineage>
</organism>
<feature type="domain" description="Cyclin-like" evidence="6">
    <location>
        <begin position="98"/>
        <end position="186"/>
    </location>
</feature>
<comment type="similarity">
    <text evidence="1">Belongs to the cyclin family. Cyclin D subfamily.</text>
</comment>
<dbReference type="SMART" id="SM00385">
    <property type="entry name" value="CYCLIN"/>
    <property type="match status" value="1"/>
</dbReference>
<dbReference type="SUPFAM" id="SSF47954">
    <property type="entry name" value="Cyclin-like"/>
    <property type="match status" value="2"/>
</dbReference>
<dbReference type="FunFam" id="1.10.472.10:FF:000040">
    <property type="entry name" value="D6-type cyclin"/>
    <property type="match status" value="1"/>
</dbReference>
<dbReference type="Pfam" id="PF02984">
    <property type="entry name" value="Cyclin_C"/>
    <property type="match status" value="1"/>
</dbReference>
<evidence type="ECO:0000256" key="5">
    <source>
        <dbReference type="RuleBase" id="RU000383"/>
    </source>
</evidence>
<evidence type="ECO:0000256" key="1">
    <source>
        <dbReference type="ARBA" id="ARBA00009065"/>
    </source>
</evidence>
<name>A0AAQ3JTV9_9LILI</name>
<dbReference type="InterPro" id="IPR048258">
    <property type="entry name" value="Cyclins_cyclin-box"/>
</dbReference>
<reference evidence="8 9" key="1">
    <citation type="submission" date="2023-10" db="EMBL/GenBank/DDBJ databases">
        <title>Chromosome-scale genome assembly provides insights into flower coloration mechanisms of Canna indica.</title>
        <authorList>
            <person name="Li C."/>
        </authorList>
    </citation>
    <scope>NUCLEOTIDE SEQUENCE [LARGE SCALE GENOMIC DNA]</scope>
    <source>
        <tissue evidence="8">Flower</tissue>
    </source>
</reference>
<dbReference type="EMBL" id="CP136891">
    <property type="protein sequence ID" value="WOK96229.1"/>
    <property type="molecule type" value="Genomic_DNA"/>
</dbReference>
<sequence length="346" mass="38177">MSPSFDYASSTLLCAEDNDSILRFDDEEEEEVGRTPSWATQPKRCGFYGDLAVDFSPQSDELLSLLVERELEHLPREDYGERLRSGALDPAIRRDAIDWMLKVHARYTFGPLCAYLSVNYLDRFLSAYKLPQGKAWMTQLLSVACLSLAAKVEETEIPLSLDLQVGEAKYVFEAKTIQRMELLVLSTLRWRMQAVTPFSFIDFFLHKFNGGSSPSIVSVSRSAELILGTTRGVDFLAFRPSVIAAAIALLVVGETQVVDSEEALSCCSHVEKEGVLECCEVIQNKVLMRRQSGKGVVSTSVSSVPQSPIGVLEAACLSYKSDDATVVPHATCPGSSPASKRRKTSR</sequence>
<dbReference type="SMART" id="SM01332">
    <property type="entry name" value="Cyclin_C"/>
    <property type="match status" value="1"/>
</dbReference>
<keyword evidence="8" id="KW-0418">Kinase</keyword>
<dbReference type="CDD" id="cd20544">
    <property type="entry name" value="CYCLIN_AtCycD-like_rpt2"/>
    <property type="match status" value="1"/>
</dbReference>
<evidence type="ECO:0000259" key="7">
    <source>
        <dbReference type="SMART" id="SM01332"/>
    </source>
</evidence>
<proteinExistence type="inferred from homology"/>
<dbReference type="InterPro" id="IPR004367">
    <property type="entry name" value="Cyclin_C-dom"/>
</dbReference>
<accession>A0AAQ3JTV9</accession>